<feature type="compositionally biased region" description="Polar residues" evidence="1">
    <location>
        <begin position="329"/>
        <end position="340"/>
    </location>
</feature>
<feature type="compositionally biased region" description="Polar residues" evidence="1">
    <location>
        <begin position="396"/>
        <end position="431"/>
    </location>
</feature>
<feature type="region of interest" description="Disordered" evidence="1">
    <location>
        <begin position="475"/>
        <end position="498"/>
    </location>
</feature>
<evidence type="ECO:0000313" key="4">
    <source>
        <dbReference type="Proteomes" id="UP000075883"/>
    </source>
</evidence>
<evidence type="ECO:0000313" key="3">
    <source>
        <dbReference type="EnsemblMetazoa" id="ACUA022582-PA"/>
    </source>
</evidence>
<keyword evidence="2" id="KW-0732">Signal</keyword>
<feature type="compositionally biased region" description="Low complexity" evidence="1">
    <location>
        <begin position="113"/>
        <end position="123"/>
    </location>
</feature>
<dbReference type="VEuPathDB" id="VectorBase:ACUA022582"/>
<evidence type="ECO:0000256" key="2">
    <source>
        <dbReference type="SAM" id="SignalP"/>
    </source>
</evidence>
<reference evidence="3" key="2">
    <citation type="submission" date="2020-05" db="UniProtKB">
        <authorList>
            <consortium name="EnsemblMetazoa"/>
        </authorList>
    </citation>
    <scope>IDENTIFICATION</scope>
    <source>
        <strain evidence="3">A-37</strain>
    </source>
</reference>
<organism evidence="3 4">
    <name type="scientific">Anopheles culicifacies</name>
    <dbReference type="NCBI Taxonomy" id="139723"/>
    <lineage>
        <taxon>Eukaryota</taxon>
        <taxon>Metazoa</taxon>
        <taxon>Ecdysozoa</taxon>
        <taxon>Arthropoda</taxon>
        <taxon>Hexapoda</taxon>
        <taxon>Insecta</taxon>
        <taxon>Pterygota</taxon>
        <taxon>Neoptera</taxon>
        <taxon>Endopterygota</taxon>
        <taxon>Diptera</taxon>
        <taxon>Nematocera</taxon>
        <taxon>Culicoidea</taxon>
        <taxon>Culicidae</taxon>
        <taxon>Anophelinae</taxon>
        <taxon>Anopheles</taxon>
        <taxon>culicifacies species complex</taxon>
    </lineage>
</organism>
<feature type="compositionally biased region" description="Basic and acidic residues" evidence="1">
    <location>
        <begin position="317"/>
        <end position="328"/>
    </location>
</feature>
<feature type="chain" id="PRO_5008128676" evidence="2">
    <location>
        <begin position="18"/>
        <end position="831"/>
    </location>
</feature>
<name>A0A182MNL1_9DIPT</name>
<sequence length="831" mass="89827">MWKSVVWLTLLLGYSHAGVASWSEDISVHNKHYSQHESSVNVARKAAAERLQQQTAALVATGGTTGPCDTLCYNSFGAEGASDAETVGQGIVGFTATGTSTGVGGVGSSQKYSASSSRMSESSVQNVQSPVIYPAVSSTSGVRSSYSSSSSSRQQSALRGRTSTMLMERPVYTVPAPQTHASQSSYERTTNERSVVSQPVVANVVYTAVPVGGSSSNSFNARSSFSAASNEQQLVQPVTYPATNSDYSRRYVAQQDHQYRQSPSTGNTYVVYTKPVGSTVQYYAPSRSRTEESAATTSYDASGRVLNLNGVQPVHSERVDGHRSHQRAESVQTVQRQSNLYPVRSSHDFQDTNQDNEYVDEIDGVTTERTERLHVPTVPTSSASSSQHRAQQQSSYVRTGSYVPNTGSSTRYNTAQSAESQRRQTYQSTPTYVAAVPVSGTVSSSKYESASESQHQQHRNALNVPLVVQPVTTGTASSTANRYSSSTQEHRSGAGGPVYYAPAGATQYGSQYSSKAAHSASHNSRYKAGSGGSFVHYPITNDEYGRRFGAVGGSGGFGAETDLQDIMSESETLARLQAQNVHNGAVTGSATFDTDSRFGGETEGMGTMPVGFQRSKSWSSSSKWASEQRYGDDGKPKSYSMLSTAESEKHNINGKTIGYKAATTTLEDDGKRSFRCKSKVSTIKQTVYEKKREFLNGINEKVSKMLWIPPWPSTTTEEVPTIVVPQHDPVPETPSIWWWQTTEQPNTIASVISTTLSPPTTSTVRYSSDDDRLVFTVADTNELELPNVSMYARSSFIPQELQLTDSTEYIGPIRGSGPPVPNHLANRLVVA</sequence>
<feature type="compositionally biased region" description="Low complexity" evidence="1">
    <location>
        <begin position="139"/>
        <end position="156"/>
    </location>
</feature>
<dbReference type="STRING" id="139723.A0A182MNL1"/>
<evidence type="ECO:0000256" key="1">
    <source>
        <dbReference type="SAM" id="MobiDB-lite"/>
    </source>
</evidence>
<dbReference type="Proteomes" id="UP000075883">
    <property type="component" value="Unassembled WGS sequence"/>
</dbReference>
<dbReference type="EnsemblMetazoa" id="ACUA022582-RA">
    <property type="protein sequence ID" value="ACUA022582-PA"/>
    <property type="gene ID" value="ACUA022582"/>
</dbReference>
<dbReference type="EMBL" id="AXCM01006535">
    <property type="status" value="NOT_ANNOTATED_CDS"/>
    <property type="molecule type" value="Genomic_DNA"/>
</dbReference>
<feature type="region of interest" description="Disordered" evidence="1">
    <location>
        <begin position="139"/>
        <end position="162"/>
    </location>
</feature>
<keyword evidence="4" id="KW-1185">Reference proteome</keyword>
<feature type="signal peptide" evidence="2">
    <location>
        <begin position="1"/>
        <end position="17"/>
    </location>
</feature>
<protein>
    <submittedName>
        <fullName evidence="3">Uncharacterized protein</fullName>
    </submittedName>
</protein>
<accession>A0A182MNL1</accession>
<feature type="compositionally biased region" description="Polar residues" evidence="1">
    <location>
        <begin position="475"/>
        <end position="487"/>
    </location>
</feature>
<proteinExistence type="predicted"/>
<feature type="region of interest" description="Disordered" evidence="1">
    <location>
        <begin position="104"/>
        <end position="127"/>
    </location>
</feature>
<dbReference type="AlphaFoldDB" id="A0A182MNL1"/>
<feature type="region of interest" description="Disordered" evidence="1">
    <location>
        <begin position="317"/>
        <end position="432"/>
    </location>
</feature>
<feature type="compositionally biased region" description="Low complexity" evidence="1">
    <location>
        <begin position="381"/>
        <end position="395"/>
    </location>
</feature>
<reference evidence="4" key="1">
    <citation type="submission" date="2013-09" db="EMBL/GenBank/DDBJ databases">
        <title>The Genome Sequence of Anopheles culicifacies species A.</title>
        <authorList>
            <consortium name="The Broad Institute Genomics Platform"/>
            <person name="Neafsey D.E."/>
            <person name="Besansky N."/>
            <person name="Howell P."/>
            <person name="Walton C."/>
            <person name="Young S.K."/>
            <person name="Zeng Q."/>
            <person name="Gargeya S."/>
            <person name="Fitzgerald M."/>
            <person name="Haas B."/>
            <person name="Abouelleil A."/>
            <person name="Allen A.W."/>
            <person name="Alvarado L."/>
            <person name="Arachchi H.M."/>
            <person name="Berlin A.M."/>
            <person name="Chapman S.B."/>
            <person name="Gainer-Dewar J."/>
            <person name="Goldberg J."/>
            <person name="Griggs A."/>
            <person name="Gujja S."/>
            <person name="Hansen M."/>
            <person name="Howarth C."/>
            <person name="Imamovic A."/>
            <person name="Ireland A."/>
            <person name="Larimer J."/>
            <person name="McCowan C."/>
            <person name="Murphy C."/>
            <person name="Pearson M."/>
            <person name="Poon T.W."/>
            <person name="Priest M."/>
            <person name="Roberts A."/>
            <person name="Saif S."/>
            <person name="Shea T."/>
            <person name="Sisk P."/>
            <person name="Sykes S."/>
            <person name="Wortman J."/>
            <person name="Nusbaum C."/>
            <person name="Birren B."/>
        </authorList>
    </citation>
    <scope>NUCLEOTIDE SEQUENCE [LARGE SCALE GENOMIC DNA]</scope>
    <source>
        <strain evidence="4">A-37</strain>
    </source>
</reference>